<evidence type="ECO:0000256" key="10">
    <source>
        <dbReference type="ARBA" id="ARBA00022884"/>
    </source>
</evidence>
<comment type="subcellular location">
    <subcellularLocation>
        <location evidence="11">Cytoplasm</location>
    </subcellularLocation>
</comment>
<dbReference type="HAMAP" id="MF_01469">
    <property type="entry name" value="RNase_M5"/>
    <property type="match status" value="1"/>
</dbReference>
<evidence type="ECO:0000313" key="15">
    <source>
        <dbReference type="Proteomes" id="UP001449582"/>
    </source>
</evidence>
<evidence type="ECO:0000313" key="14">
    <source>
        <dbReference type="EMBL" id="GAA5414870.1"/>
    </source>
</evidence>
<reference evidence="14" key="1">
    <citation type="submission" date="2024-02" db="EMBL/GenBank/DDBJ databases">
        <title>Draft genome sequence of new strains in genus Ureaplasma.</title>
        <authorList>
            <person name="Nakajima Y."/>
            <person name="Segawa T."/>
        </authorList>
    </citation>
    <scope>NUCLEOTIDE SEQUENCE [LARGE SCALE GENOMIC DNA]</scope>
    <source>
        <strain evidence="14">OM1</strain>
    </source>
</reference>
<keyword evidence="15" id="KW-1185">Reference proteome</keyword>
<dbReference type="Pfam" id="PF01751">
    <property type="entry name" value="Toprim"/>
    <property type="match status" value="1"/>
</dbReference>
<dbReference type="InterPro" id="IPR025156">
    <property type="entry name" value="RNase_M5_C"/>
</dbReference>
<keyword evidence="1 11" id="KW-0963">Cytoplasm</keyword>
<keyword evidence="6 11" id="KW-0699">rRNA-binding</keyword>
<keyword evidence="5" id="KW-0479">Metal-binding</keyword>
<dbReference type="NCBIfam" id="TIGR00334">
    <property type="entry name" value="5S_RNA_mat_M5"/>
    <property type="match status" value="1"/>
</dbReference>
<comment type="function">
    <text evidence="11">Required for correct processing of both the 5' and 3' ends of 5S rRNA precursor. Cleaves both sides of a double-stranded region yielding mature 5S rRNA in one step.</text>
</comment>
<evidence type="ECO:0000256" key="11">
    <source>
        <dbReference type="HAMAP-Rule" id="MF_01469"/>
    </source>
</evidence>
<gene>
    <name evidence="11 14" type="primary">rnmV</name>
    <name evidence="14" type="ORF">UREOM_5810</name>
</gene>
<dbReference type="Gene3D" id="3.40.1360.10">
    <property type="match status" value="1"/>
</dbReference>
<evidence type="ECO:0000256" key="1">
    <source>
        <dbReference type="ARBA" id="ARBA00022490"/>
    </source>
</evidence>
<dbReference type="InterPro" id="IPR034141">
    <property type="entry name" value="TOPRIM_RNase_M5-like"/>
</dbReference>
<evidence type="ECO:0000256" key="3">
    <source>
        <dbReference type="ARBA" id="ARBA00022552"/>
    </source>
</evidence>
<keyword evidence="9" id="KW-0460">Magnesium</keyword>
<sequence length="175" mass="19688">MKPKIQETIIVEGKTDTIKLKSIFDVETIETNGSEINKKTLQLIKLASEKNGVILFLDPDGPGERIRKIISQELPYTKQCFVKKSDIVKGSKKIGIAEATPESIIKALNNYVVFEQKSISSISLTEYNELNITTKAQRQLICDHLKISYCNNKQLLRRLNLIGITKEQVLAILGD</sequence>
<evidence type="ECO:0000256" key="12">
    <source>
        <dbReference type="NCBIfam" id="TIGR00334"/>
    </source>
</evidence>
<organism evidence="14 15">
    <name type="scientific">Ureaplasma ceti</name>
    <dbReference type="NCBI Taxonomy" id="3119530"/>
    <lineage>
        <taxon>Bacteria</taxon>
        <taxon>Bacillati</taxon>
        <taxon>Mycoplasmatota</taxon>
        <taxon>Mycoplasmoidales</taxon>
        <taxon>Mycoplasmoidaceae</taxon>
        <taxon>Ureaplasma</taxon>
    </lineage>
</organism>
<evidence type="ECO:0000256" key="6">
    <source>
        <dbReference type="ARBA" id="ARBA00022730"/>
    </source>
</evidence>
<dbReference type="Proteomes" id="UP001449582">
    <property type="component" value="Unassembled WGS sequence"/>
</dbReference>
<proteinExistence type="inferred from homology"/>
<accession>A0ABP9U755</accession>
<dbReference type="RefSeq" id="WP_353290031.1">
    <property type="nucleotide sequence ID" value="NZ_BAABQM010000004.1"/>
</dbReference>
<keyword evidence="4 11" id="KW-0540">Nuclease</keyword>
<dbReference type="PANTHER" id="PTHR39156">
    <property type="entry name" value="RIBONUCLEASE M5"/>
    <property type="match status" value="1"/>
</dbReference>
<evidence type="ECO:0000256" key="2">
    <source>
        <dbReference type="ARBA" id="ARBA00022517"/>
    </source>
</evidence>
<comment type="caution">
    <text evidence="14">The sequence shown here is derived from an EMBL/GenBank/DDBJ whole genome shotgun (WGS) entry which is preliminary data.</text>
</comment>
<keyword evidence="7 11" id="KW-0255">Endonuclease</keyword>
<comment type="catalytic activity">
    <reaction evidence="11">
        <text>Endonucleolytic cleavage of RNA, removing 21 and 42 nucleotides, respectively, from the 5'- and 3'-termini of a 5S-rRNA precursor.</text>
        <dbReference type="EC" id="3.1.26.8"/>
    </reaction>
</comment>
<dbReference type="EC" id="3.1.26.8" evidence="11 12"/>
<name>A0ABP9U755_9BACT</name>
<evidence type="ECO:0000259" key="13">
    <source>
        <dbReference type="PROSITE" id="PS50880"/>
    </source>
</evidence>
<keyword evidence="3 11" id="KW-0698">rRNA processing</keyword>
<dbReference type="Pfam" id="PF13331">
    <property type="entry name" value="DUF4093"/>
    <property type="match status" value="1"/>
</dbReference>
<feature type="domain" description="Toprim" evidence="13">
    <location>
        <begin position="6"/>
        <end position="92"/>
    </location>
</feature>
<evidence type="ECO:0000256" key="4">
    <source>
        <dbReference type="ARBA" id="ARBA00022722"/>
    </source>
</evidence>
<protein>
    <recommendedName>
        <fullName evidence="11 12">Ribonuclease M5</fullName>
        <ecNumber evidence="11 12">3.1.26.8</ecNumber>
    </recommendedName>
    <alternativeName>
        <fullName evidence="11">RNase M5</fullName>
    </alternativeName>
    <alternativeName>
        <fullName evidence="11">Ribosomal RNA terminal maturase M5</fullName>
    </alternativeName>
</protein>
<evidence type="ECO:0000256" key="7">
    <source>
        <dbReference type="ARBA" id="ARBA00022759"/>
    </source>
</evidence>
<keyword evidence="8 11" id="KW-0378">Hydrolase</keyword>
<dbReference type="SUPFAM" id="SSF110455">
    <property type="entry name" value="Toprim domain"/>
    <property type="match status" value="1"/>
</dbReference>
<dbReference type="CDD" id="cd01027">
    <property type="entry name" value="TOPRIM_RNase_M5_like"/>
    <property type="match status" value="1"/>
</dbReference>
<keyword evidence="10 11" id="KW-0694">RNA-binding</keyword>
<dbReference type="SMART" id="SM00493">
    <property type="entry name" value="TOPRIM"/>
    <property type="match status" value="1"/>
</dbReference>
<dbReference type="EMBL" id="BAABQM010000004">
    <property type="protein sequence ID" value="GAA5414870.1"/>
    <property type="molecule type" value="Genomic_DNA"/>
</dbReference>
<evidence type="ECO:0000256" key="8">
    <source>
        <dbReference type="ARBA" id="ARBA00022801"/>
    </source>
</evidence>
<dbReference type="InterPro" id="IPR004466">
    <property type="entry name" value="RNase_M5"/>
</dbReference>
<keyword evidence="2 11" id="KW-0690">Ribosome biogenesis</keyword>
<evidence type="ECO:0000256" key="9">
    <source>
        <dbReference type="ARBA" id="ARBA00022842"/>
    </source>
</evidence>
<dbReference type="PANTHER" id="PTHR39156:SF1">
    <property type="entry name" value="RIBONUCLEASE M5"/>
    <property type="match status" value="1"/>
</dbReference>
<evidence type="ECO:0000256" key="5">
    <source>
        <dbReference type="ARBA" id="ARBA00022723"/>
    </source>
</evidence>
<comment type="similarity">
    <text evidence="11">Belongs to the ribonuclease M5 family.</text>
</comment>
<dbReference type="PROSITE" id="PS50880">
    <property type="entry name" value="TOPRIM"/>
    <property type="match status" value="1"/>
</dbReference>
<dbReference type="InterPro" id="IPR006171">
    <property type="entry name" value="TOPRIM_dom"/>
</dbReference>